<keyword evidence="10 11" id="KW-0275">Fatty acid biosynthesis</keyword>
<dbReference type="AlphaFoldDB" id="A0A2A6CLM6"/>
<keyword evidence="5" id="KW-0276">Fatty acid metabolism</keyword>
<protein>
    <submittedName>
        <fullName evidence="12">Uncharacterized protein</fullName>
    </submittedName>
</protein>
<comment type="similarity">
    <text evidence="2 11">Belongs to the fatty acid desaturase type 1 family.</text>
</comment>
<dbReference type="GO" id="GO:0005789">
    <property type="term" value="C:endoplasmic reticulum membrane"/>
    <property type="evidence" value="ECO:0000318"/>
    <property type="project" value="GO_Central"/>
</dbReference>
<comment type="domain">
    <text evidence="11">The histidine box domains are involved in binding the catalytic metal ions.</text>
</comment>
<gene>
    <name evidence="12" type="primary">WBGene00279378</name>
</gene>
<evidence type="ECO:0000256" key="7">
    <source>
        <dbReference type="ARBA" id="ARBA00023002"/>
    </source>
</evidence>
<evidence type="ECO:0000313" key="13">
    <source>
        <dbReference type="Proteomes" id="UP000005239"/>
    </source>
</evidence>
<dbReference type="PRINTS" id="PR00075">
    <property type="entry name" value="FACDDSATRASE"/>
</dbReference>
<keyword evidence="8" id="KW-0443">Lipid metabolism</keyword>
<dbReference type="PANTHER" id="PTHR11351">
    <property type="entry name" value="ACYL-COA DESATURASE"/>
    <property type="match status" value="1"/>
</dbReference>
<dbReference type="EnsemblMetazoa" id="PPA41009.1">
    <property type="protein sequence ID" value="PPA41009.1"/>
    <property type="gene ID" value="WBGene00279378"/>
</dbReference>
<name>A0A2A6CLM6_PRIPA</name>
<reference evidence="13" key="1">
    <citation type="journal article" date="2008" name="Nat. Genet.">
        <title>The Pristionchus pacificus genome provides a unique perspective on nematode lifestyle and parasitism.</title>
        <authorList>
            <person name="Dieterich C."/>
            <person name="Clifton S.W."/>
            <person name="Schuster L.N."/>
            <person name="Chinwalla A."/>
            <person name="Delehaunty K."/>
            <person name="Dinkelacker I."/>
            <person name="Fulton L."/>
            <person name="Fulton R."/>
            <person name="Godfrey J."/>
            <person name="Minx P."/>
            <person name="Mitreva M."/>
            <person name="Roeseler W."/>
            <person name="Tian H."/>
            <person name="Witte H."/>
            <person name="Yang S.P."/>
            <person name="Wilson R.K."/>
            <person name="Sommer R.J."/>
        </authorList>
    </citation>
    <scope>NUCLEOTIDE SEQUENCE [LARGE SCALE GENOMIC DNA]</scope>
    <source>
        <strain evidence="13">PS312</strain>
    </source>
</reference>
<dbReference type="Proteomes" id="UP000005239">
    <property type="component" value="Unassembled WGS sequence"/>
</dbReference>
<keyword evidence="4 11" id="KW-0812">Transmembrane</keyword>
<evidence type="ECO:0000256" key="11">
    <source>
        <dbReference type="RuleBase" id="RU000581"/>
    </source>
</evidence>
<dbReference type="GO" id="GO:0006636">
    <property type="term" value="P:unsaturated fatty acid biosynthetic process"/>
    <property type="evidence" value="ECO:0000318"/>
    <property type="project" value="GO_Central"/>
</dbReference>
<evidence type="ECO:0000256" key="2">
    <source>
        <dbReference type="ARBA" id="ARBA00009295"/>
    </source>
</evidence>
<keyword evidence="13" id="KW-1185">Reference proteome</keyword>
<dbReference type="PANTHER" id="PTHR11351:SF31">
    <property type="entry name" value="DESATURASE 1, ISOFORM A-RELATED"/>
    <property type="match status" value="1"/>
</dbReference>
<sequence>MTSGTMPEEVLVEEDFKLHHVSQQEDNYLAPEIEDMKQLEEDAKKEEYKMEYVWVNVGIQIGLHLGAFYGLYLSLTDAKWQTNLWMIVMTLYAGNSITAGAHRMWCHKSYKANFWVRLFYLVGTTMSIQSFFVSLIGSGRVSIQMNEHFQNDVIEWARDHRVKEMGKKVDMSDLEADPLLAFQRRHYVPLIFSSIFFLTAVPHYCWGESWNTAYFVGAILRLALQLHGTWFINSAAHTFGYKPFDTKITAVDTFFYACLTNGEAWHNYHHTFPQDYRASEYMWKGNMSAAMIDFFAYMGWVWDRKTMSKEAIERQKMKGDQSRPLKAAHNDEDDFDYITKAFSVKAHHD</sequence>
<dbReference type="GO" id="GO:0005506">
    <property type="term" value="F:iron ion binding"/>
    <property type="evidence" value="ECO:0000318"/>
    <property type="project" value="GO_Central"/>
</dbReference>
<comment type="cofactor">
    <cofactor evidence="11">
        <name>Fe(2+)</name>
        <dbReference type="ChEBI" id="CHEBI:29033"/>
    </cofactor>
</comment>
<evidence type="ECO:0000256" key="4">
    <source>
        <dbReference type="ARBA" id="ARBA00022692"/>
    </source>
</evidence>
<dbReference type="OrthoDB" id="10260134at2759"/>
<evidence type="ECO:0000256" key="1">
    <source>
        <dbReference type="ARBA" id="ARBA00004141"/>
    </source>
</evidence>
<keyword evidence="9" id="KW-0472">Membrane</keyword>
<dbReference type="CDD" id="cd03505">
    <property type="entry name" value="Delta9-FADS-like"/>
    <property type="match status" value="1"/>
</dbReference>
<proteinExistence type="inferred from homology"/>
<evidence type="ECO:0000256" key="8">
    <source>
        <dbReference type="ARBA" id="ARBA00023098"/>
    </source>
</evidence>
<evidence type="ECO:0000256" key="9">
    <source>
        <dbReference type="ARBA" id="ARBA00023136"/>
    </source>
</evidence>
<dbReference type="InterPro" id="IPR015876">
    <property type="entry name" value="Acyl-CoA_DS"/>
</dbReference>
<organism evidence="12 13">
    <name type="scientific">Pristionchus pacificus</name>
    <name type="common">Parasitic nematode worm</name>
    <dbReference type="NCBI Taxonomy" id="54126"/>
    <lineage>
        <taxon>Eukaryota</taxon>
        <taxon>Metazoa</taxon>
        <taxon>Ecdysozoa</taxon>
        <taxon>Nematoda</taxon>
        <taxon>Chromadorea</taxon>
        <taxon>Rhabditida</taxon>
        <taxon>Rhabditina</taxon>
        <taxon>Diplogasteromorpha</taxon>
        <taxon>Diplogasteroidea</taxon>
        <taxon>Neodiplogasteridae</taxon>
        <taxon>Pristionchus</taxon>
    </lineage>
</organism>
<evidence type="ECO:0000313" key="12">
    <source>
        <dbReference type="EnsemblMetazoa" id="PPA41009.1"/>
    </source>
</evidence>
<reference evidence="12" key="2">
    <citation type="submission" date="2022-06" db="UniProtKB">
        <authorList>
            <consortium name="EnsemblMetazoa"/>
        </authorList>
    </citation>
    <scope>IDENTIFICATION</scope>
    <source>
        <strain evidence="12">PS312</strain>
    </source>
</reference>
<keyword evidence="7 11" id="KW-0560">Oxidoreductase</keyword>
<evidence type="ECO:0000256" key="6">
    <source>
        <dbReference type="ARBA" id="ARBA00022989"/>
    </source>
</evidence>
<evidence type="ECO:0000256" key="10">
    <source>
        <dbReference type="ARBA" id="ARBA00023160"/>
    </source>
</evidence>
<keyword evidence="6" id="KW-1133">Transmembrane helix</keyword>
<evidence type="ECO:0000256" key="3">
    <source>
        <dbReference type="ARBA" id="ARBA00022516"/>
    </source>
</evidence>
<dbReference type="GO" id="GO:0004768">
    <property type="term" value="F:stearoyl-CoA 9-desaturase activity"/>
    <property type="evidence" value="ECO:0000318"/>
    <property type="project" value="GO_Central"/>
</dbReference>
<accession>A0A2A6CLM6</accession>
<keyword evidence="3 11" id="KW-0444">Lipid biosynthesis</keyword>
<comment type="subcellular location">
    <subcellularLocation>
        <location evidence="1">Membrane</location>
        <topology evidence="1">Multi-pass membrane protein</topology>
    </subcellularLocation>
</comment>
<evidence type="ECO:0000256" key="5">
    <source>
        <dbReference type="ARBA" id="ARBA00022832"/>
    </source>
</evidence>
<accession>A0A8R1UXD7</accession>